<name>A0A9J6BB80_POLVA</name>
<feature type="transmembrane region" description="Helical" evidence="1">
    <location>
        <begin position="93"/>
        <end position="113"/>
    </location>
</feature>
<dbReference type="AlphaFoldDB" id="A0A9J6BB80"/>
<organism evidence="2 3">
    <name type="scientific">Polypedilum vanderplanki</name>
    <name type="common">Sleeping chironomid midge</name>
    <dbReference type="NCBI Taxonomy" id="319348"/>
    <lineage>
        <taxon>Eukaryota</taxon>
        <taxon>Metazoa</taxon>
        <taxon>Ecdysozoa</taxon>
        <taxon>Arthropoda</taxon>
        <taxon>Hexapoda</taxon>
        <taxon>Insecta</taxon>
        <taxon>Pterygota</taxon>
        <taxon>Neoptera</taxon>
        <taxon>Endopterygota</taxon>
        <taxon>Diptera</taxon>
        <taxon>Nematocera</taxon>
        <taxon>Chironomoidea</taxon>
        <taxon>Chironomidae</taxon>
        <taxon>Chironominae</taxon>
        <taxon>Polypedilum</taxon>
        <taxon>Polypedilum</taxon>
    </lineage>
</organism>
<dbReference type="Proteomes" id="UP001107558">
    <property type="component" value="Chromosome 4"/>
</dbReference>
<keyword evidence="1" id="KW-0812">Transmembrane</keyword>
<feature type="transmembrane region" description="Helical" evidence="1">
    <location>
        <begin position="55"/>
        <end position="73"/>
    </location>
</feature>
<evidence type="ECO:0000256" key="1">
    <source>
        <dbReference type="SAM" id="Phobius"/>
    </source>
</evidence>
<sequence>MFQVDKFLCCVNLEKGCKIIGWFNYVYYLLLLWISLFFLFYEVFALFFGIGKLKFFIVCIINIAYSAASKFIYKKFLDELGNLDKTVVIWPIFHLFFSIITTFLYTTIVLFVLGATSDVVYVLVISVFEIINIYCLIMLWSLYKKFQNGMPLTNEV</sequence>
<reference evidence="2" key="1">
    <citation type="submission" date="2021-03" db="EMBL/GenBank/DDBJ databases">
        <title>Chromosome level genome of the anhydrobiotic midge Polypedilum vanderplanki.</title>
        <authorList>
            <person name="Yoshida Y."/>
            <person name="Kikawada T."/>
            <person name="Gusev O."/>
        </authorList>
    </citation>
    <scope>NUCLEOTIDE SEQUENCE</scope>
    <source>
        <strain evidence="2">NIAS01</strain>
        <tissue evidence="2">Whole body or cell culture</tissue>
    </source>
</reference>
<feature type="transmembrane region" description="Helical" evidence="1">
    <location>
        <begin position="120"/>
        <end position="143"/>
    </location>
</feature>
<proteinExistence type="predicted"/>
<evidence type="ECO:0000313" key="2">
    <source>
        <dbReference type="EMBL" id="KAG5666779.1"/>
    </source>
</evidence>
<keyword evidence="1" id="KW-1133">Transmembrane helix</keyword>
<feature type="transmembrane region" description="Helical" evidence="1">
    <location>
        <begin position="25"/>
        <end position="48"/>
    </location>
</feature>
<keyword evidence="1" id="KW-0472">Membrane</keyword>
<accession>A0A9J6BB80</accession>
<protein>
    <submittedName>
        <fullName evidence="2">Uncharacterized protein</fullName>
    </submittedName>
</protein>
<comment type="caution">
    <text evidence="2">The sequence shown here is derived from an EMBL/GenBank/DDBJ whole genome shotgun (WGS) entry which is preliminary data.</text>
</comment>
<keyword evidence="3" id="KW-1185">Reference proteome</keyword>
<gene>
    <name evidence="2" type="ORF">PVAND_014789</name>
</gene>
<evidence type="ECO:0000313" key="3">
    <source>
        <dbReference type="Proteomes" id="UP001107558"/>
    </source>
</evidence>
<dbReference type="EMBL" id="JADBJN010000004">
    <property type="protein sequence ID" value="KAG5666779.1"/>
    <property type="molecule type" value="Genomic_DNA"/>
</dbReference>